<evidence type="ECO:0000256" key="2">
    <source>
        <dbReference type="ARBA" id="ARBA00008108"/>
    </source>
</evidence>
<name>A0A6A4SSP9_SCOMX</name>
<reference evidence="10 11" key="1">
    <citation type="submission" date="2019-06" db="EMBL/GenBank/DDBJ databases">
        <title>Draft genomes of female and male turbot (Scophthalmus maximus).</title>
        <authorList>
            <person name="Xu H."/>
            <person name="Xu X.-W."/>
            <person name="Shao C."/>
            <person name="Chen S."/>
        </authorList>
    </citation>
    <scope>NUCLEOTIDE SEQUENCE [LARGE SCALE GENOMIC DNA]</scope>
    <source>
        <strain evidence="10">Ysfricsl-2016a</strain>
        <tissue evidence="10">Blood</tissue>
    </source>
</reference>
<dbReference type="PANTHER" id="PTHR17613">
    <property type="entry name" value="CEREBRAL PROTEIN-11-RELATED"/>
    <property type="match status" value="1"/>
</dbReference>
<keyword evidence="5 7" id="KW-0175">Coiled coil</keyword>
<keyword evidence="3 9" id="KW-0812">Transmembrane</keyword>
<proteinExistence type="inferred from homology"/>
<evidence type="ECO:0000256" key="6">
    <source>
        <dbReference type="ARBA" id="ARBA00023136"/>
    </source>
</evidence>
<evidence type="ECO:0000256" key="9">
    <source>
        <dbReference type="SAM" id="Phobius"/>
    </source>
</evidence>
<dbReference type="AlphaFoldDB" id="A0A6A4SSP9"/>
<evidence type="ECO:0000256" key="7">
    <source>
        <dbReference type="SAM" id="Coils"/>
    </source>
</evidence>
<feature type="compositionally biased region" description="Gly residues" evidence="8">
    <location>
        <begin position="24"/>
        <end position="36"/>
    </location>
</feature>
<evidence type="ECO:0000256" key="4">
    <source>
        <dbReference type="ARBA" id="ARBA00022989"/>
    </source>
</evidence>
<evidence type="ECO:0000256" key="8">
    <source>
        <dbReference type="SAM" id="MobiDB-lite"/>
    </source>
</evidence>
<keyword evidence="4 9" id="KW-1133">Transmembrane helix</keyword>
<feature type="coiled-coil region" evidence="7">
    <location>
        <begin position="86"/>
        <end position="145"/>
    </location>
</feature>
<feature type="transmembrane region" description="Helical" evidence="9">
    <location>
        <begin position="213"/>
        <end position="236"/>
    </location>
</feature>
<keyword evidence="6 9" id="KW-0472">Membrane</keyword>
<comment type="caution">
    <text evidence="10">The sequence shown here is derived from an EMBL/GenBank/DDBJ whole genome shotgun (WGS) entry which is preliminary data.</text>
</comment>
<dbReference type="Pfam" id="PF10267">
    <property type="entry name" value="Tmemb_cc2"/>
    <property type="match status" value="1"/>
</dbReference>
<evidence type="ECO:0000256" key="1">
    <source>
        <dbReference type="ARBA" id="ARBA00004370"/>
    </source>
</evidence>
<evidence type="ECO:0000256" key="5">
    <source>
        <dbReference type="ARBA" id="ARBA00023054"/>
    </source>
</evidence>
<dbReference type="EMBL" id="VEVO01000011">
    <property type="protein sequence ID" value="KAF0034900.1"/>
    <property type="molecule type" value="Genomic_DNA"/>
</dbReference>
<protein>
    <submittedName>
        <fullName evidence="10">Uncharacterized protein</fullName>
    </submittedName>
</protein>
<gene>
    <name evidence="10" type="ORF">F2P81_012658</name>
</gene>
<feature type="region of interest" description="Disordered" evidence="8">
    <location>
        <begin position="14"/>
        <end position="79"/>
    </location>
</feature>
<dbReference type="PANTHER" id="PTHR17613:SF11">
    <property type="entry name" value="TRANSMEMBRANE AND COILED-COIL DOMAINS PROTEIN 1"/>
    <property type="match status" value="1"/>
</dbReference>
<feature type="transmembrane region" description="Helical" evidence="9">
    <location>
        <begin position="243"/>
        <end position="262"/>
    </location>
</feature>
<evidence type="ECO:0000313" key="11">
    <source>
        <dbReference type="Proteomes" id="UP000438429"/>
    </source>
</evidence>
<organism evidence="10 11">
    <name type="scientific">Scophthalmus maximus</name>
    <name type="common">Turbot</name>
    <name type="synonym">Psetta maxima</name>
    <dbReference type="NCBI Taxonomy" id="52904"/>
    <lineage>
        <taxon>Eukaryota</taxon>
        <taxon>Metazoa</taxon>
        <taxon>Chordata</taxon>
        <taxon>Craniata</taxon>
        <taxon>Vertebrata</taxon>
        <taxon>Euteleostomi</taxon>
        <taxon>Actinopterygii</taxon>
        <taxon>Neopterygii</taxon>
        <taxon>Teleostei</taxon>
        <taxon>Neoteleostei</taxon>
        <taxon>Acanthomorphata</taxon>
        <taxon>Carangaria</taxon>
        <taxon>Pleuronectiformes</taxon>
        <taxon>Pleuronectoidei</taxon>
        <taxon>Scophthalmidae</taxon>
        <taxon>Scophthalmus</taxon>
    </lineage>
</organism>
<evidence type="ECO:0000313" key="10">
    <source>
        <dbReference type="EMBL" id="KAF0034900.1"/>
    </source>
</evidence>
<evidence type="ECO:0000256" key="3">
    <source>
        <dbReference type="ARBA" id="ARBA00022692"/>
    </source>
</evidence>
<comment type="subcellular location">
    <subcellularLocation>
        <location evidence="1">Membrane</location>
    </subcellularLocation>
</comment>
<sequence>MCLKFDSTDNISVLNDLEETQGDEGVGPGGTKGLGTGQWSSPMYGSDVEWPSTMSGSPGAYSTPGVPGCPPSSKSNSLDRAHASGFDAVVNEIEELQENQGRLEESFENLKAHYQWDYTMIMEALQEEEHRCERLEEQLNDLTDLHQSEIPTMKQELARMDEKITYHSHEIARDIQEALEACQLRISKMARQQQVVQLEGLENATAGTLLGKLINVLLAFMAVLLEFVSTVAEFVGPFTNTRIRTHSTLLFAIVLAFLWRHWDAISECLHRFLLHPR</sequence>
<comment type="similarity">
    <text evidence="2">Belongs to the TEX28 family.</text>
</comment>
<dbReference type="GO" id="GO:0016020">
    <property type="term" value="C:membrane"/>
    <property type="evidence" value="ECO:0007669"/>
    <property type="project" value="UniProtKB-SubCell"/>
</dbReference>
<dbReference type="InterPro" id="IPR019394">
    <property type="entry name" value="TEX28/TMCC"/>
</dbReference>
<dbReference type="GO" id="GO:0012505">
    <property type="term" value="C:endomembrane system"/>
    <property type="evidence" value="ECO:0007669"/>
    <property type="project" value="TreeGrafter"/>
</dbReference>
<accession>A0A6A4SSP9</accession>
<dbReference type="Proteomes" id="UP000438429">
    <property type="component" value="Unassembled WGS sequence"/>
</dbReference>